<protein>
    <submittedName>
        <fullName evidence="5">UDP-glycosyltransferase 79B2-like</fullName>
    </submittedName>
</protein>
<dbReference type="InterPro" id="IPR050481">
    <property type="entry name" value="UDP-glycosyltransf_plant"/>
</dbReference>
<reference evidence="5" key="1">
    <citation type="submission" date="2025-08" db="UniProtKB">
        <authorList>
            <consortium name="RefSeq"/>
        </authorList>
    </citation>
    <scope>IDENTIFICATION</scope>
    <source>
        <tissue evidence="5">Seedling</tissue>
    </source>
</reference>
<dbReference type="RefSeq" id="XP_060668560.1">
    <property type="nucleotide sequence ID" value="XM_060812577.1"/>
</dbReference>
<dbReference type="InterPro" id="IPR002213">
    <property type="entry name" value="UDP_glucos_trans"/>
</dbReference>
<proteinExistence type="inferred from homology"/>
<accession>A0ABM3ZVP9</accession>
<name>A0ABM3ZVP9_ZIZJJ</name>
<sequence>MGVVCGGWVQQPLFLIHKAVGCFVSYCGFGSMWESLMSDKHIVLVPHLGDQILNTRLQVEDLKVAVEVKREENKWFSKESLSEAIKSVMDKDGKVGLMVKNNHTMWRQVLTKPGFMSGFVDRSVDDLKELVNQ</sequence>
<evidence type="ECO:0000313" key="4">
    <source>
        <dbReference type="Proteomes" id="UP001652623"/>
    </source>
</evidence>
<keyword evidence="3" id="KW-0808">Transferase</keyword>
<comment type="similarity">
    <text evidence="1">Belongs to the UDP-glycosyltransferase family.</text>
</comment>
<dbReference type="GeneID" id="132799847"/>
<keyword evidence="4" id="KW-1185">Reference proteome</keyword>
<gene>
    <name evidence="5" type="primary">LOC132799847</name>
</gene>
<dbReference type="PANTHER" id="PTHR48049">
    <property type="entry name" value="GLYCOSYLTRANSFERASE"/>
    <property type="match status" value="1"/>
</dbReference>
<dbReference type="PANTHER" id="PTHR48049:SF91">
    <property type="entry name" value="UDP-GLYCOSYLTRANSFERASE 79B7-RELATED"/>
    <property type="match status" value="1"/>
</dbReference>
<dbReference type="SUPFAM" id="SSF53756">
    <property type="entry name" value="UDP-Glycosyltransferase/glycogen phosphorylase"/>
    <property type="match status" value="1"/>
</dbReference>
<evidence type="ECO:0000256" key="2">
    <source>
        <dbReference type="ARBA" id="ARBA00022676"/>
    </source>
</evidence>
<keyword evidence="2" id="KW-0328">Glycosyltransferase</keyword>
<dbReference type="Pfam" id="PF00201">
    <property type="entry name" value="UDPGT"/>
    <property type="match status" value="1"/>
</dbReference>
<evidence type="ECO:0000256" key="1">
    <source>
        <dbReference type="ARBA" id="ARBA00009995"/>
    </source>
</evidence>
<dbReference type="Proteomes" id="UP001652623">
    <property type="component" value="Chromosome 11"/>
</dbReference>
<evidence type="ECO:0000313" key="5">
    <source>
        <dbReference type="RefSeq" id="XP_060668560.1"/>
    </source>
</evidence>
<evidence type="ECO:0000256" key="3">
    <source>
        <dbReference type="ARBA" id="ARBA00022679"/>
    </source>
</evidence>
<dbReference type="Gene3D" id="3.40.50.2000">
    <property type="entry name" value="Glycogen Phosphorylase B"/>
    <property type="match status" value="1"/>
</dbReference>
<organism evidence="4 5">
    <name type="scientific">Ziziphus jujuba</name>
    <name type="common">Chinese jujube</name>
    <name type="synonym">Ziziphus sativa</name>
    <dbReference type="NCBI Taxonomy" id="326968"/>
    <lineage>
        <taxon>Eukaryota</taxon>
        <taxon>Viridiplantae</taxon>
        <taxon>Streptophyta</taxon>
        <taxon>Embryophyta</taxon>
        <taxon>Tracheophyta</taxon>
        <taxon>Spermatophyta</taxon>
        <taxon>Magnoliopsida</taxon>
        <taxon>eudicotyledons</taxon>
        <taxon>Gunneridae</taxon>
        <taxon>Pentapetalae</taxon>
        <taxon>rosids</taxon>
        <taxon>fabids</taxon>
        <taxon>Rosales</taxon>
        <taxon>Rhamnaceae</taxon>
        <taxon>Paliureae</taxon>
        <taxon>Ziziphus</taxon>
    </lineage>
</organism>